<evidence type="ECO:0000313" key="2">
    <source>
        <dbReference type="EMBL" id="PKU68412.1"/>
    </source>
</evidence>
<dbReference type="InterPro" id="IPR012337">
    <property type="entry name" value="RNaseH-like_sf"/>
</dbReference>
<name>A0A2I0VYC6_9ASPA</name>
<dbReference type="EMBL" id="KZ503099">
    <property type="protein sequence ID" value="PKU68412.1"/>
    <property type="molecule type" value="Genomic_DNA"/>
</dbReference>
<accession>A0A2I0VYC6</accession>
<dbReference type="GO" id="GO:0004523">
    <property type="term" value="F:RNA-DNA hybrid ribonuclease activity"/>
    <property type="evidence" value="ECO:0007669"/>
    <property type="project" value="InterPro"/>
</dbReference>
<gene>
    <name evidence="2" type="ORF">MA16_Dca019187</name>
</gene>
<dbReference type="Proteomes" id="UP000233837">
    <property type="component" value="Unassembled WGS sequence"/>
</dbReference>
<organism evidence="2 3">
    <name type="scientific">Dendrobium catenatum</name>
    <dbReference type="NCBI Taxonomy" id="906689"/>
    <lineage>
        <taxon>Eukaryota</taxon>
        <taxon>Viridiplantae</taxon>
        <taxon>Streptophyta</taxon>
        <taxon>Embryophyta</taxon>
        <taxon>Tracheophyta</taxon>
        <taxon>Spermatophyta</taxon>
        <taxon>Magnoliopsida</taxon>
        <taxon>Liliopsida</taxon>
        <taxon>Asparagales</taxon>
        <taxon>Orchidaceae</taxon>
        <taxon>Epidendroideae</taxon>
        <taxon>Malaxideae</taxon>
        <taxon>Dendrobiinae</taxon>
        <taxon>Dendrobium</taxon>
    </lineage>
</organism>
<keyword evidence="3" id="KW-1185">Reference proteome</keyword>
<proteinExistence type="predicted"/>
<dbReference type="InterPro" id="IPR044730">
    <property type="entry name" value="RNase_H-like_dom_plant"/>
</dbReference>
<dbReference type="AlphaFoldDB" id="A0A2I0VYC6"/>
<protein>
    <submittedName>
        <fullName evidence="2">Ribonuclease H protein</fullName>
    </submittedName>
</protein>
<reference evidence="2 3" key="2">
    <citation type="journal article" date="2017" name="Nature">
        <title>The Apostasia genome and the evolution of orchids.</title>
        <authorList>
            <person name="Zhang G.Q."/>
            <person name="Liu K.W."/>
            <person name="Li Z."/>
            <person name="Lohaus R."/>
            <person name="Hsiao Y.Y."/>
            <person name="Niu S.C."/>
            <person name="Wang J.Y."/>
            <person name="Lin Y.C."/>
            <person name="Xu Q."/>
            <person name="Chen L.J."/>
            <person name="Yoshida K."/>
            <person name="Fujiwara S."/>
            <person name="Wang Z.W."/>
            <person name="Zhang Y.Q."/>
            <person name="Mitsuda N."/>
            <person name="Wang M."/>
            <person name="Liu G.H."/>
            <person name="Pecoraro L."/>
            <person name="Huang H.X."/>
            <person name="Xiao X.J."/>
            <person name="Lin M."/>
            <person name="Wu X.Y."/>
            <person name="Wu W.L."/>
            <person name="Chen Y.Y."/>
            <person name="Chang S.B."/>
            <person name="Sakamoto S."/>
            <person name="Ohme-Takagi M."/>
            <person name="Yagi M."/>
            <person name="Zeng S.J."/>
            <person name="Shen C.Y."/>
            <person name="Yeh C.M."/>
            <person name="Luo Y.B."/>
            <person name="Tsai W.C."/>
            <person name="Van de Peer Y."/>
            <person name="Liu Z.J."/>
        </authorList>
    </citation>
    <scope>NUCLEOTIDE SEQUENCE [LARGE SCALE GENOMIC DNA]</scope>
    <source>
        <tissue evidence="2">The whole plant</tissue>
    </source>
</reference>
<dbReference type="PANTHER" id="PTHR47723:SF19">
    <property type="entry name" value="POLYNUCLEOTIDYL TRANSFERASE, RIBONUCLEASE H-LIKE SUPERFAMILY PROTEIN"/>
    <property type="match status" value="1"/>
</dbReference>
<reference evidence="2 3" key="1">
    <citation type="journal article" date="2016" name="Sci. Rep.">
        <title>The Dendrobium catenatum Lindl. genome sequence provides insights into polysaccharide synthase, floral development and adaptive evolution.</title>
        <authorList>
            <person name="Zhang G.Q."/>
            <person name="Xu Q."/>
            <person name="Bian C."/>
            <person name="Tsai W.C."/>
            <person name="Yeh C.M."/>
            <person name="Liu K.W."/>
            <person name="Yoshida K."/>
            <person name="Zhang L.S."/>
            <person name="Chang S.B."/>
            <person name="Chen F."/>
            <person name="Shi Y."/>
            <person name="Su Y.Y."/>
            <person name="Zhang Y.Q."/>
            <person name="Chen L.J."/>
            <person name="Yin Y."/>
            <person name="Lin M."/>
            <person name="Huang H."/>
            <person name="Deng H."/>
            <person name="Wang Z.W."/>
            <person name="Zhu S.L."/>
            <person name="Zhao X."/>
            <person name="Deng C."/>
            <person name="Niu S.C."/>
            <person name="Huang J."/>
            <person name="Wang M."/>
            <person name="Liu G.H."/>
            <person name="Yang H.J."/>
            <person name="Xiao X.J."/>
            <person name="Hsiao Y.Y."/>
            <person name="Wu W.L."/>
            <person name="Chen Y.Y."/>
            <person name="Mitsuda N."/>
            <person name="Ohme-Takagi M."/>
            <person name="Luo Y.B."/>
            <person name="Van de Peer Y."/>
            <person name="Liu Z.J."/>
        </authorList>
    </citation>
    <scope>NUCLEOTIDE SEQUENCE [LARGE SCALE GENOMIC DNA]</scope>
    <source>
        <tissue evidence="2">The whole plant</tissue>
    </source>
</reference>
<dbReference type="GO" id="GO:0003676">
    <property type="term" value="F:nucleic acid binding"/>
    <property type="evidence" value="ECO:0007669"/>
    <property type="project" value="InterPro"/>
</dbReference>
<dbReference type="InterPro" id="IPR053151">
    <property type="entry name" value="RNase_H-like"/>
</dbReference>
<dbReference type="SUPFAM" id="SSF53098">
    <property type="entry name" value="Ribonuclease H-like"/>
    <property type="match status" value="1"/>
</dbReference>
<evidence type="ECO:0000259" key="1">
    <source>
        <dbReference type="Pfam" id="PF13456"/>
    </source>
</evidence>
<dbReference type="Pfam" id="PF13456">
    <property type="entry name" value="RVT_3"/>
    <property type="match status" value="1"/>
</dbReference>
<dbReference type="PANTHER" id="PTHR47723">
    <property type="entry name" value="OS05G0353850 PROTEIN"/>
    <property type="match status" value="1"/>
</dbReference>
<evidence type="ECO:0000313" key="3">
    <source>
        <dbReference type="Proteomes" id="UP000233837"/>
    </source>
</evidence>
<dbReference type="InterPro" id="IPR002156">
    <property type="entry name" value="RNaseH_domain"/>
</dbReference>
<dbReference type="CDD" id="cd06222">
    <property type="entry name" value="RNase_H_like"/>
    <property type="match status" value="1"/>
</dbReference>
<dbReference type="InterPro" id="IPR036397">
    <property type="entry name" value="RNaseH_sf"/>
</dbReference>
<sequence>METIVRWLKLVLPFVKLNSDGSVGSNIARMGGIILNFNGDVIIAYASSLNHCKVIYAEMRGLSYGLDLCYKLNITNVAIEVDALSLILLLKKDIMCYSDFFYIMRKIKSLLSGLNFILGHIFCEGNTCADFLAKKGCLINGMEEFTGINLPPQLRGLVRLDKLGIPYIRSM</sequence>
<dbReference type="Gene3D" id="3.30.420.10">
    <property type="entry name" value="Ribonuclease H-like superfamily/Ribonuclease H"/>
    <property type="match status" value="1"/>
</dbReference>
<feature type="domain" description="RNase H type-1" evidence="1">
    <location>
        <begin position="18"/>
        <end position="135"/>
    </location>
</feature>